<keyword evidence="3" id="KW-1185">Reference proteome</keyword>
<accession>A0ABY5NJZ5</accession>
<protein>
    <submittedName>
        <fullName evidence="2">Uncharacterized protein</fullName>
    </submittedName>
</protein>
<reference evidence="2" key="1">
    <citation type="submission" date="2022-01" db="EMBL/GenBank/DDBJ databases">
        <title>Microbacterium eymi and Microbacterium rhizovicinus sp. nov., isolated from the rhizospheric soil of Elymus tsukushiensis, a plant native to the Dokdo Islands, Republic of Korea.</title>
        <authorList>
            <person name="Hwang Y.J."/>
        </authorList>
    </citation>
    <scope>NUCLEOTIDE SEQUENCE</scope>
    <source>
        <strain evidence="2">KUDC0405</strain>
    </source>
</reference>
<proteinExistence type="predicted"/>
<feature type="transmembrane region" description="Helical" evidence="1">
    <location>
        <begin position="25"/>
        <end position="45"/>
    </location>
</feature>
<sequence length="120" mass="12574">MARRLRQSGRRADGAGLAAYRARQLVWLLGGLVVGGLITVALVLTGRFTPVAVAVPVIAAIAAAAICDQILSRAARARVARVEEELPTVLEFLALCLSAGEGILDSLAPRRPGRGGRAHR</sequence>
<keyword evidence="1" id="KW-0472">Membrane</keyword>
<keyword evidence="1" id="KW-0812">Transmembrane</keyword>
<gene>
    <name evidence="2" type="ORF">L2X98_19095</name>
</gene>
<keyword evidence="1" id="KW-1133">Transmembrane helix</keyword>
<organism evidence="2 3">
    <name type="scientific">Microbacterium elymi</name>
    <dbReference type="NCBI Taxonomy" id="2909587"/>
    <lineage>
        <taxon>Bacteria</taxon>
        <taxon>Bacillati</taxon>
        <taxon>Actinomycetota</taxon>
        <taxon>Actinomycetes</taxon>
        <taxon>Micrococcales</taxon>
        <taxon>Microbacteriaceae</taxon>
        <taxon>Microbacterium</taxon>
    </lineage>
</organism>
<name>A0ABY5NJZ5_9MICO</name>
<evidence type="ECO:0000313" key="3">
    <source>
        <dbReference type="Proteomes" id="UP001054811"/>
    </source>
</evidence>
<dbReference type="RefSeq" id="WP_259612091.1">
    <property type="nucleotide sequence ID" value="NZ_CP091139.2"/>
</dbReference>
<feature type="transmembrane region" description="Helical" evidence="1">
    <location>
        <begin position="51"/>
        <end position="71"/>
    </location>
</feature>
<dbReference type="EMBL" id="CP091139">
    <property type="protein sequence ID" value="UUT35485.1"/>
    <property type="molecule type" value="Genomic_DNA"/>
</dbReference>
<evidence type="ECO:0000256" key="1">
    <source>
        <dbReference type="SAM" id="Phobius"/>
    </source>
</evidence>
<evidence type="ECO:0000313" key="2">
    <source>
        <dbReference type="EMBL" id="UUT35485.1"/>
    </source>
</evidence>
<dbReference type="Proteomes" id="UP001054811">
    <property type="component" value="Chromosome"/>
</dbReference>